<organism evidence="1 2">
    <name type="scientific">Streptococcus dysgalactiae subsp. dysgalactiae</name>
    <dbReference type="NCBI Taxonomy" id="99822"/>
    <lineage>
        <taxon>Bacteria</taxon>
        <taxon>Bacillati</taxon>
        <taxon>Bacillota</taxon>
        <taxon>Bacilli</taxon>
        <taxon>Lactobacillales</taxon>
        <taxon>Streptococcaceae</taxon>
        <taxon>Streptococcus</taxon>
    </lineage>
</organism>
<dbReference type="Proteomes" id="UP000347383">
    <property type="component" value="Chromosome"/>
</dbReference>
<protein>
    <submittedName>
        <fullName evidence="1">Uncharacterized protein</fullName>
    </submittedName>
</protein>
<accession>A0A9X7S8F3</accession>
<name>A0A9X7S8F3_STRDY</name>
<evidence type="ECO:0000313" key="1">
    <source>
        <dbReference type="EMBL" id="QGH01930.1"/>
    </source>
</evidence>
<proteinExistence type="predicted"/>
<sequence length="80" mass="9270">MDIKRRADQAIFESAVNKYQSKKVLINALGITLEDTAILNTSYTTPFFKSDYFIKLKSEKLEARNFDEFYKTSVDVKSSF</sequence>
<evidence type="ECO:0000313" key="2">
    <source>
        <dbReference type="Proteomes" id="UP000347383"/>
    </source>
</evidence>
<dbReference type="EMBL" id="CP033165">
    <property type="protein sequence ID" value="QGH01930.1"/>
    <property type="molecule type" value="Genomic_DNA"/>
</dbReference>
<dbReference type="AlphaFoldDB" id="A0A9X7S8F3"/>
<reference evidence="1 2" key="1">
    <citation type="submission" date="2018-10" db="EMBL/GenBank/DDBJ databases">
        <title>Comparative Genomics Analysis of the Streptococcus dysgalactiae subspecies dysgalactiae.</title>
        <authorList>
            <person name="Koh T.H."/>
            <person name="Abdul Rahman N."/>
            <person name="Sessions O.M."/>
        </authorList>
    </citation>
    <scope>NUCLEOTIDE SEQUENCE [LARGE SCALE GENOMIC DNA]</scope>
    <source>
        <strain evidence="1 2">DB60705-15</strain>
    </source>
</reference>
<gene>
    <name evidence="1" type="ORF">EA457_04895</name>
</gene>
<dbReference type="RefSeq" id="WP_155778465.1">
    <property type="nucleotide sequence ID" value="NZ_CP033165.1"/>
</dbReference>